<keyword evidence="3 7" id="KW-0732">Signal</keyword>
<keyword evidence="6" id="KW-0472">Membrane</keyword>
<evidence type="ECO:0000256" key="6">
    <source>
        <dbReference type="SAM" id="Phobius"/>
    </source>
</evidence>
<dbReference type="PROSITE" id="PS51473">
    <property type="entry name" value="GNK2"/>
    <property type="match status" value="2"/>
</dbReference>
<keyword evidence="6" id="KW-0812">Transmembrane</keyword>
<dbReference type="AlphaFoldDB" id="A0AAP0WTP7"/>
<dbReference type="EMBL" id="JBBPBK010000010">
    <property type="protein sequence ID" value="KAK9276851.1"/>
    <property type="molecule type" value="Genomic_DNA"/>
</dbReference>
<name>A0AAP0WTP7_LIQFO</name>
<dbReference type="InterPro" id="IPR002902">
    <property type="entry name" value="GNK2"/>
</dbReference>
<dbReference type="Gene3D" id="3.30.430.20">
    <property type="entry name" value="Gnk2 domain, C-X8-C-X2-C motif"/>
    <property type="match status" value="2"/>
</dbReference>
<evidence type="ECO:0000256" key="2">
    <source>
        <dbReference type="ARBA" id="ARBA00022525"/>
    </source>
</evidence>
<keyword evidence="2" id="KW-0964">Secreted</keyword>
<evidence type="ECO:0000256" key="3">
    <source>
        <dbReference type="ARBA" id="ARBA00022729"/>
    </source>
</evidence>
<reference evidence="9 10" key="1">
    <citation type="journal article" date="2024" name="Plant J.">
        <title>Genome sequences and population genomics reveal climatic adaptation and genomic divergence between two closely related sweetgum species.</title>
        <authorList>
            <person name="Xu W.Q."/>
            <person name="Ren C.Q."/>
            <person name="Zhang X.Y."/>
            <person name="Comes H.P."/>
            <person name="Liu X.H."/>
            <person name="Li Y.G."/>
            <person name="Kettle C.J."/>
            <person name="Jalonen R."/>
            <person name="Gaisberger H."/>
            <person name="Ma Y.Z."/>
            <person name="Qiu Y.X."/>
        </authorList>
    </citation>
    <scope>NUCLEOTIDE SEQUENCE [LARGE SCALE GENOMIC DNA]</scope>
    <source>
        <strain evidence="9">Hangzhou</strain>
    </source>
</reference>
<feature type="transmembrane region" description="Helical" evidence="6">
    <location>
        <begin position="289"/>
        <end position="309"/>
    </location>
</feature>
<keyword evidence="10" id="KW-1185">Reference proteome</keyword>
<dbReference type="Pfam" id="PF01657">
    <property type="entry name" value="Stress-antifung"/>
    <property type="match status" value="2"/>
</dbReference>
<dbReference type="InterPro" id="IPR050581">
    <property type="entry name" value="CRR_secretory_protein"/>
</dbReference>
<dbReference type="PANTHER" id="PTHR32411">
    <property type="entry name" value="CYSTEINE-RICH REPEAT SECRETORY PROTEIN 38-RELATED"/>
    <property type="match status" value="1"/>
</dbReference>
<keyword evidence="4" id="KW-0677">Repeat</keyword>
<dbReference type="CDD" id="cd23509">
    <property type="entry name" value="Gnk2-like"/>
    <property type="match status" value="2"/>
</dbReference>
<comment type="similarity">
    <text evidence="5">Belongs to the cysteine-rich repeat secretory protein family.</text>
</comment>
<dbReference type="InterPro" id="IPR038408">
    <property type="entry name" value="GNK2_sf"/>
</dbReference>
<evidence type="ECO:0000259" key="8">
    <source>
        <dbReference type="PROSITE" id="PS51473"/>
    </source>
</evidence>
<accession>A0AAP0WTP7</accession>
<dbReference type="GO" id="GO:0005576">
    <property type="term" value="C:extracellular region"/>
    <property type="evidence" value="ECO:0007669"/>
    <property type="project" value="UniProtKB-SubCell"/>
</dbReference>
<evidence type="ECO:0000313" key="9">
    <source>
        <dbReference type="EMBL" id="KAK9276851.1"/>
    </source>
</evidence>
<organism evidence="9 10">
    <name type="scientific">Liquidambar formosana</name>
    <name type="common">Formosan gum</name>
    <dbReference type="NCBI Taxonomy" id="63359"/>
    <lineage>
        <taxon>Eukaryota</taxon>
        <taxon>Viridiplantae</taxon>
        <taxon>Streptophyta</taxon>
        <taxon>Embryophyta</taxon>
        <taxon>Tracheophyta</taxon>
        <taxon>Spermatophyta</taxon>
        <taxon>Magnoliopsida</taxon>
        <taxon>eudicotyledons</taxon>
        <taxon>Gunneridae</taxon>
        <taxon>Pentapetalae</taxon>
        <taxon>Saxifragales</taxon>
        <taxon>Altingiaceae</taxon>
        <taxon>Liquidambar</taxon>
    </lineage>
</organism>
<gene>
    <name evidence="9" type="ORF">L1049_006388</name>
</gene>
<dbReference type="PANTHER" id="PTHR32411:SF43">
    <property type="entry name" value="CYSTEINE-RICH REPEAT SECRETORY PROTEIN 38"/>
    <property type="match status" value="1"/>
</dbReference>
<feature type="signal peptide" evidence="7">
    <location>
        <begin position="1"/>
        <end position="24"/>
    </location>
</feature>
<protein>
    <recommendedName>
        <fullName evidence="8">Gnk2-homologous domain-containing protein</fullName>
    </recommendedName>
</protein>
<evidence type="ECO:0000256" key="7">
    <source>
        <dbReference type="SAM" id="SignalP"/>
    </source>
</evidence>
<proteinExistence type="inferred from homology"/>
<feature type="domain" description="Gnk2-homologous" evidence="8">
    <location>
        <begin position="138"/>
        <end position="244"/>
    </location>
</feature>
<comment type="caution">
    <text evidence="9">The sequence shown here is derived from an EMBL/GenBank/DDBJ whole genome shotgun (WGS) entry which is preliminary data.</text>
</comment>
<feature type="chain" id="PRO_5042910915" description="Gnk2-homologous domain-containing protein" evidence="7">
    <location>
        <begin position="25"/>
        <end position="335"/>
    </location>
</feature>
<feature type="domain" description="Gnk2-homologous" evidence="8">
    <location>
        <begin position="28"/>
        <end position="130"/>
    </location>
</feature>
<sequence length="335" mass="36087">MASMVSLLSSQLLFIFSLLSLSKASPLPPLLSLNCTPPPPYKTLTYSKSIQALLDNLTSEVTKTRFITSAISLKEDRFTGLMQCRPILTPTTCTLCAQTAERTIITLCPNSESVTAWFDGCYIQYYHSYAQFSHAHLQNTNMSCSNQTNFVDRVQFEPALETLLLRLRAEISLATHHRFASGELKYGNGSRIYGLAECVRFLRPNECESCVGEGINKLHEYCGGRKGGTVVNGNCIVRFESHGFLSYNETGGGSDSGGGSESSGGGSGVVISNWDRGSGGCMGFKVKVALAWGVGVACVIGVVFSAWLLRRSVINTAQVVTVGGAEDEMGNKGIV</sequence>
<evidence type="ECO:0000313" key="10">
    <source>
        <dbReference type="Proteomes" id="UP001415857"/>
    </source>
</evidence>
<evidence type="ECO:0000256" key="4">
    <source>
        <dbReference type="ARBA" id="ARBA00022737"/>
    </source>
</evidence>
<keyword evidence="6" id="KW-1133">Transmembrane helix</keyword>
<comment type="subcellular location">
    <subcellularLocation>
        <location evidence="1">Secreted</location>
    </subcellularLocation>
</comment>
<evidence type="ECO:0000256" key="1">
    <source>
        <dbReference type="ARBA" id="ARBA00004613"/>
    </source>
</evidence>
<dbReference type="Proteomes" id="UP001415857">
    <property type="component" value="Unassembled WGS sequence"/>
</dbReference>
<evidence type="ECO:0000256" key="5">
    <source>
        <dbReference type="ARBA" id="ARBA00038515"/>
    </source>
</evidence>